<dbReference type="SMART" id="SM01060">
    <property type="entry name" value="Catalase"/>
    <property type="match status" value="1"/>
</dbReference>
<dbReference type="Gene3D" id="2.40.180.10">
    <property type="entry name" value="Catalase core domain"/>
    <property type="match status" value="1"/>
</dbReference>
<evidence type="ECO:0000259" key="13">
    <source>
        <dbReference type="SMART" id="SM01060"/>
    </source>
</evidence>
<feature type="compositionally biased region" description="Polar residues" evidence="12">
    <location>
        <begin position="9"/>
        <end position="25"/>
    </location>
</feature>
<dbReference type="CDD" id="cd08156">
    <property type="entry name" value="catalase_clade_3"/>
    <property type="match status" value="1"/>
</dbReference>
<dbReference type="PROSITE" id="PS00438">
    <property type="entry name" value="CATALASE_2"/>
    <property type="match status" value="1"/>
</dbReference>
<dbReference type="GO" id="GO:0004096">
    <property type="term" value="F:catalase activity"/>
    <property type="evidence" value="ECO:0007669"/>
    <property type="project" value="UniProtKB-EC"/>
</dbReference>
<sequence length="488" mass="55544">MVDKKKRLTTSSGSPVGDNQNSITAGSRGPALIQDVHLLEKLAHFDRERIPERVVHAKGAGAFGYFEVTNDEISKYTKADFLNEKGKRTPMFIRFSTVAGELGSADTVRDPRGFAVKFYTEEGNYDLVGNNTPIFFIRDAIKFPDFIHTQKRNPQTNLKDKDMVWDFWSHSPESLHQVTYLHGDRGIPATYRHMNGYGSHTYKWVNEEGEAFWVKYHFVSDQGVKGMDVNVADELAGTNPDYHTEDLYNAIDKGDYPSWTLYVQIIPYEDYKTYKWDLFDVTKTVSQKDYPRIEVGKMVLNRNPENYFAEVEQAALSPAHLVPGIEASPDKMLQGRLFSYSDTQRYRLGVNHEQLPVNRPVAEVNNYQRGGYMQNGHAGSNINYEPNSYSDAPKEDNATKMNPFEVEGEADSVAYDSGDHFTQAGDLYRLMSDDEKTRLVENLVDHMKPVTKDEIKLRQIGHFYKADPDFGERLAKGLGLEVPQEVKA</sequence>
<dbReference type="PROSITE" id="PS00437">
    <property type="entry name" value="CATALASE_1"/>
    <property type="match status" value="1"/>
</dbReference>
<dbReference type="FunFam" id="2.40.180.10:FF:000001">
    <property type="entry name" value="Catalase"/>
    <property type="match status" value="1"/>
</dbReference>
<keyword evidence="4 10" id="KW-0479">Metal-binding</keyword>
<dbReference type="InterPro" id="IPR024708">
    <property type="entry name" value="Catalase_AS"/>
</dbReference>
<dbReference type="InterPro" id="IPR020835">
    <property type="entry name" value="Catalase_sf"/>
</dbReference>
<feature type="binding site" description="axial binding residue" evidence="10">
    <location>
        <position position="340"/>
    </location>
    <ligand>
        <name>heme</name>
        <dbReference type="ChEBI" id="CHEBI:30413"/>
    </ligand>
    <ligandPart>
        <name>Fe</name>
        <dbReference type="ChEBI" id="CHEBI:18248"/>
    </ligandPart>
</feature>
<dbReference type="PROSITE" id="PS51402">
    <property type="entry name" value="CATALASE_3"/>
    <property type="match status" value="1"/>
</dbReference>
<gene>
    <name evidence="14" type="ORF">SAMN05216498_2199</name>
</gene>
<evidence type="ECO:0000256" key="2">
    <source>
        <dbReference type="ARBA" id="ARBA00022559"/>
    </source>
</evidence>
<evidence type="ECO:0000256" key="12">
    <source>
        <dbReference type="SAM" id="MobiDB-lite"/>
    </source>
</evidence>
<accession>A0A1H0B366</accession>
<comment type="catalytic activity">
    <reaction evidence="8 11">
        <text>2 H2O2 = O2 + 2 H2O</text>
        <dbReference type="Rhea" id="RHEA:20309"/>
        <dbReference type="ChEBI" id="CHEBI:15377"/>
        <dbReference type="ChEBI" id="CHEBI:15379"/>
        <dbReference type="ChEBI" id="CHEBI:16240"/>
        <dbReference type="EC" id="1.11.1.6"/>
    </reaction>
</comment>
<dbReference type="Proteomes" id="UP000199334">
    <property type="component" value="Unassembled WGS sequence"/>
</dbReference>
<keyword evidence="6 10" id="KW-0408">Iron</keyword>
<protein>
    <recommendedName>
        <fullName evidence="11">Catalase</fullName>
        <ecNumber evidence="11">1.11.1.6</ecNumber>
    </recommendedName>
</protein>
<name>A0A1H0B366_9BACI</name>
<dbReference type="Pfam" id="PF00199">
    <property type="entry name" value="Catalase"/>
    <property type="match status" value="1"/>
</dbReference>
<dbReference type="InterPro" id="IPR024711">
    <property type="entry name" value="Catalase_clade1/3"/>
</dbReference>
<dbReference type="GO" id="GO:0042744">
    <property type="term" value="P:hydrogen peroxide catabolic process"/>
    <property type="evidence" value="ECO:0007669"/>
    <property type="project" value="UniProtKB-KW"/>
</dbReference>
<comment type="similarity">
    <text evidence="1 11">Belongs to the catalase family.</text>
</comment>
<dbReference type="Pfam" id="PF06628">
    <property type="entry name" value="Catalase-rel"/>
    <property type="match status" value="1"/>
</dbReference>
<comment type="cofactor">
    <cofactor evidence="10">
        <name>heme</name>
        <dbReference type="ChEBI" id="CHEBI:30413"/>
    </cofactor>
</comment>
<evidence type="ECO:0000256" key="7">
    <source>
        <dbReference type="ARBA" id="ARBA00023324"/>
    </source>
</evidence>
<dbReference type="InterPro" id="IPR002226">
    <property type="entry name" value="Catalase_haem_BS"/>
</dbReference>
<dbReference type="PIRSF" id="PIRSF038928">
    <property type="entry name" value="Catalase_clade1-3"/>
    <property type="match status" value="1"/>
</dbReference>
<evidence type="ECO:0000256" key="4">
    <source>
        <dbReference type="ARBA" id="ARBA00022723"/>
    </source>
</evidence>
<evidence type="ECO:0000256" key="8">
    <source>
        <dbReference type="ARBA" id="ARBA00049254"/>
    </source>
</evidence>
<reference evidence="14 15" key="1">
    <citation type="submission" date="2016-10" db="EMBL/GenBank/DDBJ databases">
        <authorList>
            <person name="de Groot N.N."/>
        </authorList>
    </citation>
    <scope>NUCLEOTIDE SEQUENCE [LARGE SCALE GENOMIC DNA]</scope>
    <source>
        <strain evidence="14 15">CGMCC 1.3442</strain>
    </source>
</reference>
<dbReference type="GO" id="GO:0042542">
    <property type="term" value="P:response to hydrogen peroxide"/>
    <property type="evidence" value="ECO:0007669"/>
    <property type="project" value="TreeGrafter"/>
</dbReference>
<dbReference type="GO" id="GO:0046872">
    <property type="term" value="F:metal ion binding"/>
    <property type="evidence" value="ECO:0007669"/>
    <property type="project" value="UniProtKB-KW"/>
</dbReference>
<evidence type="ECO:0000256" key="6">
    <source>
        <dbReference type="ARBA" id="ARBA00023004"/>
    </source>
</evidence>
<dbReference type="RefSeq" id="WP_093856636.1">
    <property type="nucleotide sequence ID" value="NZ_BJVZ01000013.1"/>
</dbReference>
<dbReference type="PANTHER" id="PTHR11465:SF9">
    <property type="entry name" value="CATALASE"/>
    <property type="match status" value="1"/>
</dbReference>
<dbReference type="InterPro" id="IPR040333">
    <property type="entry name" value="Catalase_3"/>
</dbReference>
<evidence type="ECO:0000313" key="15">
    <source>
        <dbReference type="Proteomes" id="UP000199334"/>
    </source>
</evidence>
<keyword evidence="5 11" id="KW-0560">Oxidoreductase</keyword>
<dbReference type="InterPro" id="IPR018028">
    <property type="entry name" value="Catalase"/>
</dbReference>
<keyword evidence="3 10" id="KW-0349">Heme</keyword>
<organism evidence="14 15">
    <name type="scientific">Tenuibacillus multivorans</name>
    <dbReference type="NCBI Taxonomy" id="237069"/>
    <lineage>
        <taxon>Bacteria</taxon>
        <taxon>Bacillati</taxon>
        <taxon>Bacillota</taxon>
        <taxon>Bacilli</taxon>
        <taxon>Bacillales</taxon>
        <taxon>Bacillaceae</taxon>
        <taxon>Tenuibacillus</taxon>
    </lineage>
</organism>
<keyword evidence="15" id="KW-1185">Reference proteome</keyword>
<dbReference type="PANTHER" id="PTHR11465">
    <property type="entry name" value="CATALASE"/>
    <property type="match status" value="1"/>
</dbReference>
<dbReference type="GO" id="GO:0020037">
    <property type="term" value="F:heme binding"/>
    <property type="evidence" value="ECO:0007669"/>
    <property type="project" value="InterPro"/>
</dbReference>
<feature type="domain" description="Catalase core" evidence="13">
    <location>
        <begin position="9"/>
        <end position="393"/>
    </location>
</feature>
<dbReference type="STRING" id="237069.SAMN05216498_2199"/>
<feature type="region of interest" description="Disordered" evidence="12">
    <location>
        <begin position="1"/>
        <end position="27"/>
    </location>
</feature>
<evidence type="ECO:0000313" key="14">
    <source>
        <dbReference type="EMBL" id="SDN40107.1"/>
    </source>
</evidence>
<proteinExistence type="inferred from homology"/>
<dbReference type="InterPro" id="IPR011614">
    <property type="entry name" value="Catalase_core"/>
</dbReference>
<evidence type="ECO:0000256" key="1">
    <source>
        <dbReference type="ARBA" id="ARBA00005329"/>
    </source>
</evidence>
<dbReference type="PRINTS" id="PR00067">
    <property type="entry name" value="CATALASE"/>
</dbReference>
<evidence type="ECO:0000256" key="9">
    <source>
        <dbReference type="PIRSR" id="PIRSR038928-1"/>
    </source>
</evidence>
<feature type="active site" evidence="9">
    <location>
        <position position="130"/>
    </location>
</feature>
<dbReference type="EMBL" id="FNIG01000004">
    <property type="protein sequence ID" value="SDN40107.1"/>
    <property type="molecule type" value="Genomic_DNA"/>
</dbReference>
<evidence type="ECO:0000256" key="10">
    <source>
        <dbReference type="PIRSR" id="PIRSR038928-2"/>
    </source>
</evidence>
<dbReference type="SUPFAM" id="SSF56634">
    <property type="entry name" value="Heme-dependent catalase-like"/>
    <property type="match status" value="1"/>
</dbReference>
<dbReference type="EC" id="1.11.1.6" evidence="11"/>
<keyword evidence="7 11" id="KW-0376">Hydrogen peroxide</keyword>
<evidence type="ECO:0000256" key="11">
    <source>
        <dbReference type="RuleBase" id="RU000498"/>
    </source>
</evidence>
<evidence type="ECO:0000256" key="5">
    <source>
        <dbReference type="ARBA" id="ARBA00023002"/>
    </source>
</evidence>
<keyword evidence="2 11" id="KW-0575">Peroxidase</keyword>
<dbReference type="GO" id="GO:0005737">
    <property type="term" value="C:cytoplasm"/>
    <property type="evidence" value="ECO:0007669"/>
    <property type="project" value="TreeGrafter"/>
</dbReference>
<dbReference type="InterPro" id="IPR010582">
    <property type="entry name" value="Catalase_immune_responsive"/>
</dbReference>
<evidence type="ECO:0000256" key="3">
    <source>
        <dbReference type="ARBA" id="ARBA00022617"/>
    </source>
</evidence>
<dbReference type="OrthoDB" id="9760293at2"/>
<feature type="active site" evidence="9">
    <location>
        <position position="56"/>
    </location>
</feature>
<dbReference type="AlphaFoldDB" id="A0A1H0B366"/>